<evidence type="ECO:0000313" key="3">
    <source>
        <dbReference type="Proteomes" id="UP001575181"/>
    </source>
</evidence>
<dbReference type="RefSeq" id="WP_373655020.1">
    <property type="nucleotide sequence ID" value="NZ_JBGUAW010000003.1"/>
</dbReference>
<keyword evidence="3" id="KW-1185">Reference proteome</keyword>
<sequence length="198" mass="20793">MQGAAMGVSRALRITLTTVSLAIPVAAVAEPALGPSVYGGLSFHHTEPSGNRSGDSYGSTGLSFGLDYQIPQSAVFSIVPFTALSLENSDNAASSRASVNNGVAALEGRVWYRSFFMGLHGGYYVQEVSYSDATRKGGGFGWGLSLGTKPSASLGAGLAEGTYVMVQIDHGKNLDVGPQPDADRDIKAFRLFMGYRFP</sequence>
<dbReference type="SUPFAM" id="SSF103515">
    <property type="entry name" value="Autotransporter"/>
    <property type="match status" value="1"/>
</dbReference>
<comment type="caution">
    <text evidence="2">The sequence shown here is derived from an EMBL/GenBank/DDBJ whole genome shotgun (WGS) entry which is preliminary data.</text>
</comment>
<protein>
    <recommendedName>
        <fullName evidence="4">Outer membrane protein beta-barrel domain-containing protein</fullName>
    </recommendedName>
</protein>
<evidence type="ECO:0000256" key="1">
    <source>
        <dbReference type="SAM" id="SignalP"/>
    </source>
</evidence>
<keyword evidence="1" id="KW-0732">Signal</keyword>
<proteinExistence type="predicted"/>
<evidence type="ECO:0008006" key="4">
    <source>
        <dbReference type="Google" id="ProtNLM"/>
    </source>
</evidence>
<dbReference type="EMBL" id="JBGUAW010000003">
    <property type="protein sequence ID" value="MFA9460236.1"/>
    <property type="molecule type" value="Genomic_DNA"/>
</dbReference>
<dbReference type="Proteomes" id="UP001575181">
    <property type="component" value="Unassembled WGS sequence"/>
</dbReference>
<feature type="signal peptide" evidence="1">
    <location>
        <begin position="1"/>
        <end position="29"/>
    </location>
</feature>
<name>A0ABV4TVR3_9GAMM</name>
<organism evidence="2 3">
    <name type="scientific">Thiohalorhabdus methylotrophus</name>
    <dbReference type="NCBI Taxonomy" id="3242694"/>
    <lineage>
        <taxon>Bacteria</taxon>
        <taxon>Pseudomonadati</taxon>
        <taxon>Pseudomonadota</taxon>
        <taxon>Gammaproteobacteria</taxon>
        <taxon>Thiohalorhabdales</taxon>
        <taxon>Thiohalorhabdaceae</taxon>
        <taxon>Thiohalorhabdus</taxon>
    </lineage>
</organism>
<dbReference type="InterPro" id="IPR036709">
    <property type="entry name" value="Autotransporte_beta_dom_sf"/>
</dbReference>
<accession>A0ABV4TVR3</accession>
<feature type="chain" id="PRO_5046161802" description="Outer membrane protein beta-barrel domain-containing protein" evidence="1">
    <location>
        <begin position="30"/>
        <end position="198"/>
    </location>
</feature>
<gene>
    <name evidence="2" type="ORF">ACERLL_05290</name>
</gene>
<reference evidence="2 3" key="1">
    <citation type="submission" date="2024-08" db="EMBL/GenBank/DDBJ databases">
        <title>Whole-genome sequencing of halo(alkali)philic microorganisms from hypersaline lakes.</title>
        <authorList>
            <person name="Sorokin D.Y."/>
            <person name="Merkel A.Y."/>
            <person name="Messina E."/>
            <person name="Yakimov M."/>
        </authorList>
    </citation>
    <scope>NUCLEOTIDE SEQUENCE [LARGE SCALE GENOMIC DNA]</scope>
    <source>
        <strain evidence="2 3">Cl-TMA</strain>
    </source>
</reference>
<evidence type="ECO:0000313" key="2">
    <source>
        <dbReference type="EMBL" id="MFA9460236.1"/>
    </source>
</evidence>